<evidence type="ECO:0000256" key="1">
    <source>
        <dbReference type="ARBA" id="ARBA00004651"/>
    </source>
</evidence>
<dbReference type="GO" id="GO:0015658">
    <property type="term" value="F:branched-chain amino acid transmembrane transporter activity"/>
    <property type="evidence" value="ECO:0007669"/>
    <property type="project" value="InterPro"/>
</dbReference>
<accession>A0A382U124</accession>
<feature type="transmembrane region" description="Helical" evidence="6">
    <location>
        <begin position="105"/>
        <end position="122"/>
    </location>
</feature>
<evidence type="ECO:0000256" key="5">
    <source>
        <dbReference type="ARBA" id="ARBA00023136"/>
    </source>
</evidence>
<dbReference type="PANTHER" id="PTHR30482:SF10">
    <property type="entry name" value="HIGH-AFFINITY BRANCHED-CHAIN AMINO ACID TRANSPORT PROTEIN BRAE"/>
    <property type="match status" value="1"/>
</dbReference>
<dbReference type="EMBL" id="UINC01140702">
    <property type="protein sequence ID" value="SVD28009.1"/>
    <property type="molecule type" value="Genomic_DNA"/>
</dbReference>
<evidence type="ECO:0000256" key="3">
    <source>
        <dbReference type="ARBA" id="ARBA00022692"/>
    </source>
</evidence>
<dbReference type="GO" id="GO:0005886">
    <property type="term" value="C:plasma membrane"/>
    <property type="evidence" value="ECO:0007669"/>
    <property type="project" value="UniProtKB-SubCell"/>
</dbReference>
<evidence type="ECO:0000256" key="2">
    <source>
        <dbReference type="ARBA" id="ARBA00022475"/>
    </source>
</evidence>
<dbReference type="InterPro" id="IPR043428">
    <property type="entry name" value="LivM-like"/>
</dbReference>
<name>A0A382U124_9ZZZZ</name>
<comment type="subcellular location">
    <subcellularLocation>
        <location evidence="1">Cell membrane</location>
        <topology evidence="1">Multi-pass membrane protein</topology>
    </subcellularLocation>
</comment>
<evidence type="ECO:0000256" key="6">
    <source>
        <dbReference type="SAM" id="Phobius"/>
    </source>
</evidence>
<feature type="transmembrane region" description="Helical" evidence="6">
    <location>
        <begin position="190"/>
        <end position="212"/>
    </location>
</feature>
<feature type="non-terminal residue" evidence="7">
    <location>
        <position position="297"/>
    </location>
</feature>
<dbReference type="InterPro" id="IPR001851">
    <property type="entry name" value="ABC_transp_permease"/>
</dbReference>
<sequence length="297" mass="32300">RKRRLSQQNRNFSPVSKIVGMLSPLSGVVSLGTIYIDRVKQLIDMVMELLKNAITTAKGLPAKYLTRLSATKKLAEVGRTAILSGLRINPRNWIRINRETERGSWITFAILFLVLVSIVWLLPSVTTLTKVLQVARIITLVGIFGLACFSLNLHTGLTGMTNFGVIFFVGIGAVVVGLLSAPVATNGYGWNPWMATIVAVGISAAIGWLLAYPTARLRMDYFAIVTISLGEMLRISLQAEPLLRAGTSTSAMGISQFSRPLQDWWENGPSEMVGSLLGLHISAPYVVLLSIMSAVSV</sequence>
<dbReference type="CDD" id="cd06581">
    <property type="entry name" value="TM_PBP1_LivM_like"/>
    <property type="match status" value="1"/>
</dbReference>
<dbReference type="Pfam" id="PF02653">
    <property type="entry name" value="BPD_transp_2"/>
    <property type="match status" value="1"/>
</dbReference>
<dbReference type="PANTHER" id="PTHR30482">
    <property type="entry name" value="HIGH-AFFINITY BRANCHED-CHAIN AMINO ACID TRANSPORT SYSTEM PERMEASE"/>
    <property type="match status" value="1"/>
</dbReference>
<feature type="transmembrane region" description="Helical" evidence="6">
    <location>
        <begin position="272"/>
        <end position="295"/>
    </location>
</feature>
<proteinExistence type="predicted"/>
<keyword evidence="2" id="KW-1003">Cell membrane</keyword>
<evidence type="ECO:0000313" key="7">
    <source>
        <dbReference type="EMBL" id="SVD28009.1"/>
    </source>
</evidence>
<reference evidence="7" key="1">
    <citation type="submission" date="2018-05" db="EMBL/GenBank/DDBJ databases">
        <authorList>
            <person name="Lanie J.A."/>
            <person name="Ng W.-L."/>
            <person name="Kazmierczak K.M."/>
            <person name="Andrzejewski T.M."/>
            <person name="Davidsen T.M."/>
            <person name="Wayne K.J."/>
            <person name="Tettelin H."/>
            <person name="Glass J.I."/>
            <person name="Rusch D."/>
            <person name="Podicherti R."/>
            <person name="Tsui H.-C.T."/>
            <person name="Winkler M.E."/>
        </authorList>
    </citation>
    <scope>NUCLEOTIDE SEQUENCE</scope>
</reference>
<feature type="transmembrane region" description="Helical" evidence="6">
    <location>
        <begin position="165"/>
        <end position="184"/>
    </location>
</feature>
<dbReference type="AlphaFoldDB" id="A0A382U124"/>
<evidence type="ECO:0008006" key="8">
    <source>
        <dbReference type="Google" id="ProtNLM"/>
    </source>
</evidence>
<keyword evidence="3 6" id="KW-0812">Transmembrane</keyword>
<organism evidence="7">
    <name type="scientific">marine metagenome</name>
    <dbReference type="NCBI Taxonomy" id="408172"/>
    <lineage>
        <taxon>unclassified sequences</taxon>
        <taxon>metagenomes</taxon>
        <taxon>ecological metagenomes</taxon>
    </lineage>
</organism>
<gene>
    <name evidence="7" type="ORF">METZ01_LOCUS380863</name>
</gene>
<feature type="transmembrane region" description="Helical" evidence="6">
    <location>
        <begin position="134"/>
        <end position="153"/>
    </location>
</feature>
<keyword evidence="5 6" id="KW-0472">Membrane</keyword>
<evidence type="ECO:0000256" key="4">
    <source>
        <dbReference type="ARBA" id="ARBA00022989"/>
    </source>
</evidence>
<protein>
    <recommendedName>
        <fullName evidence="8">Branched-chain amino acid ABC transporter permease</fullName>
    </recommendedName>
</protein>
<feature type="non-terminal residue" evidence="7">
    <location>
        <position position="1"/>
    </location>
</feature>
<keyword evidence="4 6" id="KW-1133">Transmembrane helix</keyword>